<proteinExistence type="predicted"/>
<keyword evidence="3" id="KW-1185">Reference proteome</keyword>
<accession>A0A918BKS1</accession>
<protein>
    <submittedName>
        <fullName evidence="2">Uncharacterized protein</fullName>
    </submittedName>
</protein>
<dbReference type="Proteomes" id="UP000656732">
    <property type="component" value="Unassembled WGS sequence"/>
</dbReference>
<evidence type="ECO:0000313" key="2">
    <source>
        <dbReference type="EMBL" id="GGQ76447.1"/>
    </source>
</evidence>
<name>A0A918BKS1_9ACTN</name>
<dbReference type="EMBL" id="BMTU01000004">
    <property type="protein sequence ID" value="GGQ76447.1"/>
    <property type="molecule type" value="Genomic_DNA"/>
</dbReference>
<dbReference type="AlphaFoldDB" id="A0A918BKS1"/>
<organism evidence="2 3">
    <name type="scientific">Streptomyces pilosus</name>
    <dbReference type="NCBI Taxonomy" id="28893"/>
    <lineage>
        <taxon>Bacteria</taxon>
        <taxon>Bacillati</taxon>
        <taxon>Actinomycetota</taxon>
        <taxon>Actinomycetes</taxon>
        <taxon>Kitasatosporales</taxon>
        <taxon>Streptomycetaceae</taxon>
        <taxon>Streptomyces</taxon>
    </lineage>
</organism>
<sequence length="78" mass="8607">MNRDGDRPAGHVCGSCRHPVDTVVERHKTFGMYVPQWTAGPCHNPDCEHYVPEYVPAHPPRAAHTAPDARRKEAGPPA</sequence>
<evidence type="ECO:0000256" key="1">
    <source>
        <dbReference type="SAM" id="MobiDB-lite"/>
    </source>
</evidence>
<reference evidence="2" key="2">
    <citation type="submission" date="2020-09" db="EMBL/GenBank/DDBJ databases">
        <authorList>
            <person name="Sun Q."/>
            <person name="Ohkuma M."/>
        </authorList>
    </citation>
    <scope>NUCLEOTIDE SEQUENCE</scope>
    <source>
        <strain evidence="2">JCM 4403</strain>
    </source>
</reference>
<feature type="compositionally biased region" description="Basic and acidic residues" evidence="1">
    <location>
        <begin position="67"/>
        <end position="78"/>
    </location>
</feature>
<comment type="caution">
    <text evidence="2">The sequence shown here is derived from an EMBL/GenBank/DDBJ whole genome shotgun (WGS) entry which is preliminary data.</text>
</comment>
<gene>
    <name evidence="2" type="ORF">GCM10010280_23370</name>
</gene>
<reference evidence="2" key="1">
    <citation type="journal article" date="2014" name="Int. J. Syst. Evol. Microbiol.">
        <title>Complete genome sequence of Corynebacterium casei LMG S-19264T (=DSM 44701T), isolated from a smear-ripened cheese.</title>
        <authorList>
            <consortium name="US DOE Joint Genome Institute (JGI-PGF)"/>
            <person name="Walter F."/>
            <person name="Albersmeier A."/>
            <person name="Kalinowski J."/>
            <person name="Ruckert C."/>
        </authorList>
    </citation>
    <scope>NUCLEOTIDE SEQUENCE</scope>
    <source>
        <strain evidence="2">JCM 4403</strain>
    </source>
</reference>
<evidence type="ECO:0000313" key="3">
    <source>
        <dbReference type="Proteomes" id="UP000656732"/>
    </source>
</evidence>
<feature type="region of interest" description="Disordered" evidence="1">
    <location>
        <begin position="57"/>
        <end position="78"/>
    </location>
</feature>